<dbReference type="AlphaFoldDB" id="A0A0B8NT93"/>
<sequence>MLIRTEAPADNLSIDRLLKATFPTHAEADLVRTLRENGKITLSIVASDDEGQVVGSAQFSPVTLAGMDYGWQGLAPVAVAEEYRNQGIAEQMIREGLNMLHELGYPACVVLGDPAYYSRFGFAGAEEHRFRCQWDIPEGAFQVLDLAGESFAGLSGLIEYTEEFDQV</sequence>
<dbReference type="Gene3D" id="3.40.630.30">
    <property type="match status" value="1"/>
</dbReference>
<proteinExistence type="predicted"/>
<evidence type="ECO:0000313" key="2">
    <source>
        <dbReference type="EMBL" id="GAM54348.1"/>
    </source>
</evidence>
<dbReference type="Pfam" id="PF13527">
    <property type="entry name" value="Acetyltransf_9"/>
    <property type="match status" value="1"/>
</dbReference>
<feature type="domain" description="N-acetyltransferase" evidence="1">
    <location>
        <begin position="1"/>
        <end position="143"/>
    </location>
</feature>
<name>A0A0B8NT93_9VIBR</name>
<keyword evidence="3" id="KW-1185">Reference proteome</keyword>
<dbReference type="RefSeq" id="WP_261834849.1">
    <property type="nucleotide sequence ID" value="NZ_AP024881.1"/>
</dbReference>
<accession>A0A0B8NT93</accession>
<protein>
    <submittedName>
        <fullName evidence="2">Acrtyltransferase</fullName>
    </submittedName>
</protein>
<dbReference type="Proteomes" id="UP000031671">
    <property type="component" value="Unassembled WGS sequence"/>
</dbReference>
<comment type="caution">
    <text evidence="2">The sequence shown here is derived from an EMBL/GenBank/DDBJ whole genome shotgun (WGS) entry which is preliminary data.</text>
</comment>
<reference evidence="2 3" key="2">
    <citation type="submission" date="2015-01" db="EMBL/GenBank/DDBJ databases">
        <authorList>
            <consortium name="NBRP consortium"/>
            <person name="Sawabe T."/>
            <person name="Meirelles P."/>
            <person name="Feng G."/>
            <person name="Sayaka M."/>
            <person name="Hattori M."/>
            <person name="Ohkuma M."/>
        </authorList>
    </citation>
    <scope>NUCLEOTIDE SEQUENCE [LARGE SCALE GENOMIC DNA]</scope>
    <source>
        <strain evidence="3">JCM 19231</strain>
    </source>
</reference>
<dbReference type="SUPFAM" id="SSF55729">
    <property type="entry name" value="Acyl-CoA N-acyltransferases (Nat)"/>
    <property type="match status" value="1"/>
</dbReference>
<gene>
    <name evidence="2" type="ORF">JCM19231_2237</name>
</gene>
<evidence type="ECO:0000259" key="1">
    <source>
        <dbReference type="PROSITE" id="PS51186"/>
    </source>
</evidence>
<reference evidence="2 3" key="1">
    <citation type="submission" date="2015-01" db="EMBL/GenBank/DDBJ databases">
        <title>Vibrio sp. C1 JCM 19231 whole genome shotgun sequence.</title>
        <authorList>
            <person name="Sawabe T."/>
            <person name="Meirelles P."/>
            <person name="Feng G."/>
            <person name="Sayaka M."/>
            <person name="Hattori M."/>
            <person name="Ohkuma M."/>
        </authorList>
    </citation>
    <scope>NUCLEOTIDE SEQUENCE [LARGE SCALE GENOMIC DNA]</scope>
    <source>
        <strain evidence="3">JCM 19231</strain>
    </source>
</reference>
<dbReference type="GO" id="GO:0016747">
    <property type="term" value="F:acyltransferase activity, transferring groups other than amino-acyl groups"/>
    <property type="evidence" value="ECO:0007669"/>
    <property type="project" value="InterPro"/>
</dbReference>
<keyword evidence="2" id="KW-0808">Transferase</keyword>
<dbReference type="InterPro" id="IPR000182">
    <property type="entry name" value="GNAT_dom"/>
</dbReference>
<evidence type="ECO:0000313" key="3">
    <source>
        <dbReference type="Proteomes" id="UP000031671"/>
    </source>
</evidence>
<dbReference type="CDD" id="cd04301">
    <property type="entry name" value="NAT_SF"/>
    <property type="match status" value="1"/>
</dbReference>
<dbReference type="EMBL" id="BBRZ01000003">
    <property type="protein sequence ID" value="GAM54348.1"/>
    <property type="molecule type" value="Genomic_DNA"/>
</dbReference>
<organism evidence="2 3">
    <name type="scientific">Vibrio ishigakensis</name>
    <dbReference type="NCBI Taxonomy" id="1481914"/>
    <lineage>
        <taxon>Bacteria</taxon>
        <taxon>Pseudomonadati</taxon>
        <taxon>Pseudomonadota</taxon>
        <taxon>Gammaproteobacteria</taxon>
        <taxon>Vibrionales</taxon>
        <taxon>Vibrionaceae</taxon>
        <taxon>Vibrio</taxon>
    </lineage>
</organism>
<dbReference type="PROSITE" id="PS51186">
    <property type="entry name" value="GNAT"/>
    <property type="match status" value="1"/>
</dbReference>
<dbReference type="InterPro" id="IPR016181">
    <property type="entry name" value="Acyl_CoA_acyltransferase"/>
</dbReference>